<evidence type="ECO:0000313" key="1">
    <source>
        <dbReference type="EMBL" id="KZT31636.1"/>
    </source>
</evidence>
<gene>
    <name evidence="1" type="ORF">SISSUDRAFT_959521</name>
</gene>
<sequence>SRLNGYIIPGIEDKLVATLFADDTAVYLKQGDKYKDLLEILDAWCLASGAKFNINKTEVIPIGSLEFRNEVRRTRRFTDGDEPFGQSVKIKEEGECCRYLGAYIGNKIDNEAVWEKIIESIRNSLQQWAKCGPKIDGKRLIISMIVAGKTQYLTRVQGMPTEVLTRLQNLIRNFIWQGDVYPPMALNRLY</sequence>
<evidence type="ECO:0008006" key="3">
    <source>
        <dbReference type="Google" id="ProtNLM"/>
    </source>
</evidence>
<proteinExistence type="predicted"/>
<name>A0A165WXY9_9AGAM</name>
<reference evidence="1 2" key="1">
    <citation type="journal article" date="2016" name="Mol. Biol. Evol.">
        <title>Comparative Genomics of Early-Diverging Mushroom-Forming Fungi Provides Insights into the Origins of Lignocellulose Decay Capabilities.</title>
        <authorList>
            <person name="Nagy L.G."/>
            <person name="Riley R."/>
            <person name="Tritt A."/>
            <person name="Adam C."/>
            <person name="Daum C."/>
            <person name="Floudas D."/>
            <person name="Sun H."/>
            <person name="Yadav J.S."/>
            <person name="Pangilinan J."/>
            <person name="Larsson K.H."/>
            <person name="Matsuura K."/>
            <person name="Barry K."/>
            <person name="Labutti K."/>
            <person name="Kuo R."/>
            <person name="Ohm R.A."/>
            <person name="Bhattacharya S.S."/>
            <person name="Shirouzu T."/>
            <person name="Yoshinaga Y."/>
            <person name="Martin F.M."/>
            <person name="Grigoriev I.V."/>
            <person name="Hibbett D.S."/>
        </authorList>
    </citation>
    <scope>NUCLEOTIDE SEQUENCE [LARGE SCALE GENOMIC DNA]</scope>
    <source>
        <strain evidence="1 2">HHB10207 ss-3</strain>
    </source>
</reference>
<feature type="non-terminal residue" evidence="1">
    <location>
        <position position="190"/>
    </location>
</feature>
<keyword evidence="2" id="KW-1185">Reference proteome</keyword>
<dbReference type="STRING" id="1314776.A0A165WXY9"/>
<dbReference type="EMBL" id="KV428506">
    <property type="protein sequence ID" value="KZT31636.1"/>
    <property type="molecule type" value="Genomic_DNA"/>
</dbReference>
<organism evidence="1 2">
    <name type="scientific">Sistotremastrum suecicum HHB10207 ss-3</name>
    <dbReference type="NCBI Taxonomy" id="1314776"/>
    <lineage>
        <taxon>Eukaryota</taxon>
        <taxon>Fungi</taxon>
        <taxon>Dikarya</taxon>
        <taxon>Basidiomycota</taxon>
        <taxon>Agaricomycotina</taxon>
        <taxon>Agaricomycetes</taxon>
        <taxon>Sistotremastrales</taxon>
        <taxon>Sistotremastraceae</taxon>
        <taxon>Sistotremastrum</taxon>
    </lineage>
</organism>
<dbReference type="Proteomes" id="UP000076798">
    <property type="component" value="Unassembled WGS sequence"/>
</dbReference>
<dbReference type="AlphaFoldDB" id="A0A165WXY9"/>
<accession>A0A165WXY9</accession>
<evidence type="ECO:0000313" key="2">
    <source>
        <dbReference type="Proteomes" id="UP000076798"/>
    </source>
</evidence>
<dbReference type="OrthoDB" id="2205812at2759"/>
<feature type="non-terminal residue" evidence="1">
    <location>
        <position position="1"/>
    </location>
</feature>
<protein>
    <recommendedName>
        <fullName evidence="3">Reverse transcriptase domain-containing protein</fullName>
    </recommendedName>
</protein>